<dbReference type="EMBL" id="BOQN01000020">
    <property type="protein sequence ID" value="GIM89824.1"/>
    <property type="molecule type" value="Genomic_DNA"/>
</dbReference>
<dbReference type="PANTHER" id="PTHR43798">
    <property type="entry name" value="MONOACYLGLYCEROL LIPASE"/>
    <property type="match status" value="1"/>
</dbReference>
<keyword evidence="3" id="KW-0732">Signal</keyword>
<feature type="chain" id="PRO_5037011034" description="AB hydrolase-1 domain-containing protein" evidence="3">
    <location>
        <begin position="49"/>
        <end position="376"/>
    </location>
</feature>
<sequence length="376" mass="39774">MHHDANTTPTGGQPHQPRHHRTRHTLRAWLALPLVLAVLLLTAAPAQAHTGRPPCVRHDLSVTLTTGAVSSYRLAGWLCQPSHPTTTVQLLVAGLTYTHQYWTGPDHRTDQVAAAVTAGNAVYMIDRIGTGASDRPPADQVTVTTEATVVHQAVQALRNGTLGRYTHVAGVGHSYGSVVWMAEAAAHHDVDALALTGLLHDIDLDAMTRFTTDLHPAAEDPALAHSNPPSGYLTTRPGSRATYFLDPGTAVPAAQGWDEATKTTATTGELTFTPEQELAHSRAIAVPVLLVVGTQDALFCGAALPCTRPADICQRERGAFPATALTAMSVAATGHSLNLHTSAIRTHAAINTWLARTMHQSAPGSCSPSVLTSARQ</sequence>
<dbReference type="SUPFAM" id="SSF53474">
    <property type="entry name" value="alpha/beta-Hydrolases"/>
    <property type="match status" value="1"/>
</dbReference>
<dbReference type="PANTHER" id="PTHR43798:SF31">
    <property type="entry name" value="AB HYDROLASE SUPERFAMILY PROTEIN YCLE"/>
    <property type="match status" value="1"/>
</dbReference>
<feature type="region of interest" description="Disordered" evidence="2">
    <location>
        <begin position="219"/>
        <end position="238"/>
    </location>
</feature>
<feature type="region of interest" description="Disordered" evidence="2">
    <location>
        <begin position="1"/>
        <end position="23"/>
    </location>
</feature>
<reference evidence="5 6" key="1">
    <citation type="submission" date="2021-03" db="EMBL/GenBank/DDBJ databases">
        <title>Whole genome shotgun sequence of Actinoplanes toevensis NBRC 105298.</title>
        <authorList>
            <person name="Komaki H."/>
            <person name="Tamura T."/>
        </authorList>
    </citation>
    <scope>NUCLEOTIDE SEQUENCE [LARGE SCALE GENOMIC DNA]</scope>
    <source>
        <strain evidence="5 6">NBRC 105298</strain>
    </source>
</reference>
<dbReference type="GO" id="GO:0016787">
    <property type="term" value="F:hydrolase activity"/>
    <property type="evidence" value="ECO:0007669"/>
    <property type="project" value="UniProtKB-KW"/>
</dbReference>
<evidence type="ECO:0000256" key="2">
    <source>
        <dbReference type="SAM" id="MobiDB-lite"/>
    </source>
</evidence>
<feature type="compositionally biased region" description="Polar residues" evidence="2">
    <location>
        <begin position="1"/>
        <end position="11"/>
    </location>
</feature>
<dbReference type="Proteomes" id="UP000677082">
    <property type="component" value="Unassembled WGS sequence"/>
</dbReference>
<gene>
    <name evidence="5" type="ORF">Ato02nite_016170</name>
</gene>
<accession>A0A919W0Z8</accession>
<dbReference type="InterPro" id="IPR000073">
    <property type="entry name" value="AB_hydrolase_1"/>
</dbReference>
<dbReference type="GO" id="GO:0016020">
    <property type="term" value="C:membrane"/>
    <property type="evidence" value="ECO:0007669"/>
    <property type="project" value="TreeGrafter"/>
</dbReference>
<evidence type="ECO:0000259" key="4">
    <source>
        <dbReference type="Pfam" id="PF12697"/>
    </source>
</evidence>
<evidence type="ECO:0000256" key="3">
    <source>
        <dbReference type="SAM" id="SignalP"/>
    </source>
</evidence>
<dbReference type="RefSeq" id="WP_213005785.1">
    <property type="nucleotide sequence ID" value="NZ_BOQN01000020.1"/>
</dbReference>
<dbReference type="InterPro" id="IPR029058">
    <property type="entry name" value="AB_hydrolase_fold"/>
</dbReference>
<dbReference type="AlphaFoldDB" id="A0A919W0Z8"/>
<dbReference type="InterPro" id="IPR050266">
    <property type="entry name" value="AB_hydrolase_sf"/>
</dbReference>
<keyword evidence="1" id="KW-0378">Hydrolase</keyword>
<protein>
    <recommendedName>
        <fullName evidence="4">AB hydrolase-1 domain-containing protein</fullName>
    </recommendedName>
</protein>
<feature type="domain" description="AB hydrolase-1" evidence="4">
    <location>
        <begin position="90"/>
        <end position="340"/>
    </location>
</feature>
<proteinExistence type="predicted"/>
<comment type="caution">
    <text evidence="5">The sequence shown here is derived from an EMBL/GenBank/DDBJ whole genome shotgun (WGS) entry which is preliminary data.</text>
</comment>
<evidence type="ECO:0000256" key="1">
    <source>
        <dbReference type="ARBA" id="ARBA00022801"/>
    </source>
</evidence>
<keyword evidence="6" id="KW-1185">Reference proteome</keyword>
<evidence type="ECO:0000313" key="6">
    <source>
        <dbReference type="Proteomes" id="UP000677082"/>
    </source>
</evidence>
<feature type="compositionally biased region" description="Polar residues" evidence="2">
    <location>
        <begin position="227"/>
        <end position="237"/>
    </location>
</feature>
<name>A0A919W0Z8_9ACTN</name>
<dbReference type="Gene3D" id="3.40.50.1820">
    <property type="entry name" value="alpha/beta hydrolase"/>
    <property type="match status" value="1"/>
</dbReference>
<feature type="signal peptide" evidence="3">
    <location>
        <begin position="1"/>
        <end position="48"/>
    </location>
</feature>
<organism evidence="5 6">
    <name type="scientific">Paractinoplanes toevensis</name>
    <dbReference type="NCBI Taxonomy" id="571911"/>
    <lineage>
        <taxon>Bacteria</taxon>
        <taxon>Bacillati</taxon>
        <taxon>Actinomycetota</taxon>
        <taxon>Actinomycetes</taxon>
        <taxon>Micromonosporales</taxon>
        <taxon>Micromonosporaceae</taxon>
        <taxon>Paractinoplanes</taxon>
    </lineage>
</organism>
<dbReference type="Pfam" id="PF12697">
    <property type="entry name" value="Abhydrolase_6"/>
    <property type="match status" value="1"/>
</dbReference>
<evidence type="ECO:0000313" key="5">
    <source>
        <dbReference type="EMBL" id="GIM89824.1"/>
    </source>
</evidence>